<gene>
    <name evidence="5" type="ORF">D7D94_10635</name>
</gene>
<dbReference type="InterPro" id="IPR036291">
    <property type="entry name" value="NAD(P)-bd_dom_sf"/>
</dbReference>
<dbReference type="KEGG" id="moj:D7D94_10635"/>
<keyword evidence="1" id="KW-0560">Oxidoreductase</keyword>
<dbReference type="PANTHER" id="PTHR43818:SF11">
    <property type="entry name" value="BCDNA.GH03377"/>
    <property type="match status" value="1"/>
</dbReference>
<dbReference type="OrthoDB" id="9792085at2"/>
<dbReference type="Gene3D" id="3.30.360.10">
    <property type="entry name" value="Dihydrodipicolinate Reductase, domain 2"/>
    <property type="match status" value="1"/>
</dbReference>
<dbReference type="Pfam" id="PF01408">
    <property type="entry name" value="GFO_IDH_MocA"/>
    <property type="match status" value="1"/>
</dbReference>
<keyword evidence="6" id="KW-1185">Reference proteome</keyword>
<protein>
    <submittedName>
        <fullName evidence="5">Gfo/Idh/MocA family oxidoreductase</fullName>
    </submittedName>
</protein>
<dbReference type="Gene3D" id="3.40.50.720">
    <property type="entry name" value="NAD(P)-binding Rossmann-like Domain"/>
    <property type="match status" value="1"/>
</dbReference>
<evidence type="ECO:0000259" key="3">
    <source>
        <dbReference type="Pfam" id="PF01408"/>
    </source>
</evidence>
<dbReference type="PANTHER" id="PTHR43818">
    <property type="entry name" value="BCDNA.GH03377"/>
    <property type="match status" value="1"/>
</dbReference>
<dbReference type="InterPro" id="IPR050463">
    <property type="entry name" value="Gfo/Idh/MocA_oxidrdct_glycsds"/>
</dbReference>
<accession>A0A6I6E2G2</accession>
<evidence type="ECO:0000259" key="4">
    <source>
        <dbReference type="Pfam" id="PF22725"/>
    </source>
</evidence>
<name>A0A6I6E2G2_9MICO</name>
<organism evidence="5 6">
    <name type="scientific">Microbacterium oryzae</name>
    <dbReference type="NCBI Taxonomy" id="743009"/>
    <lineage>
        <taxon>Bacteria</taxon>
        <taxon>Bacillati</taxon>
        <taxon>Actinomycetota</taxon>
        <taxon>Actinomycetes</taxon>
        <taxon>Micrococcales</taxon>
        <taxon>Microbacteriaceae</taxon>
        <taxon>Microbacterium</taxon>
    </lineage>
</organism>
<dbReference type="SUPFAM" id="SSF55347">
    <property type="entry name" value="Glyceraldehyde-3-phosphate dehydrogenase-like, C-terminal domain"/>
    <property type="match status" value="1"/>
</dbReference>
<dbReference type="Proteomes" id="UP000422989">
    <property type="component" value="Chromosome"/>
</dbReference>
<keyword evidence="2" id="KW-0520">NAD</keyword>
<sequence length="399" mass="42344">MPESLGVAVIGAGMAGRAHAAAYRTAPTVYDSTLPPIRLVSIGDVNAEFGSLAARRFGYERNDTSWQAIAEADDIDVVSVVVANHLHREIVEGLLAAGKHVLCEKPLSDSLDDAIAMADAARSASSIARIGFTYRRSPGIAYIRDLVQSGVLGRVLHFSGRYWTDYAADAHIPISWRFKGAPGSGALADVGSHLGYIAEFIGGDIREVSGGRFATVISQRPKPLGAVIGHEHGAVSDELDTVENDDYAAFSFDFADGGAGAIEVSRVAAGHANSLFLEVFCENGSATFDFRNPTEIGLMLNEGPTAQRGFRRVLLGPEHPYIRGGLAMDATTVGFGQNEGFVYQARAFLEEVAGLPAESSLPRCATFDEGVHNMRLLGAVAESASRRGEAVDVTTEVFA</sequence>
<evidence type="ECO:0000256" key="1">
    <source>
        <dbReference type="ARBA" id="ARBA00023002"/>
    </source>
</evidence>
<feature type="domain" description="GFO/IDH/MocA-like oxidoreductase" evidence="4">
    <location>
        <begin position="141"/>
        <end position="286"/>
    </location>
</feature>
<evidence type="ECO:0000313" key="6">
    <source>
        <dbReference type="Proteomes" id="UP000422989"/>
    </source>
</evidence>
<dbReference type="AlphaFoldDB" id="A0A6I6E2G2"/>
<evidence type="ECO:0000313" key="5">
    <source>
        <dbReference type="EMBL" id="QGU28079.1"/>
    </source>
</evidence>
<feature type="domain" description="Gfo/Idh/MocA-like oxidoreductase N-terminal" evidence="3">
    <location>
        <begin position="6"/>
        <end position="131"/>
    </location>
</feature>
<dbReference type="InterPro" id="IPR055170">
    <property type="entry name" value="GFO_IDH_MocA-like_dom"/>
</dbReference>
<dbReference type="GO" id="GO:0016491">
    <property type="term" value="F:oxidoreductase activity"/>
    <property type="evidence" value="ECO:0007669"/>
    <property type="project" value="UniProtKB-KW"/>
</dbReference>
<dbReference type="SUPFAM" id="SSF51735">
    <property type="entry name" value="NAD(P)-binding Rossmann-fold domains"/>
    <property type="match status" value="1"/>
</dbReference>
<dbReference type="InterPro" id="IPR000683">
    <property type="entry name" value="Gfo/Idh/MocA-like_OxRdtase_N"/>
</dbReference>
<dbReference type="EMBL" id="CP032550">
    <property type="protein sequence ID" value="QGU28079.1"/>
    <property type="molecule type" value="Genomic_DNA"/>
</dbReference>
<reference evidence="5 6" key="1">
    <citation type="submission" date="2018-09" db="EMBL/GenBank/DDBJ databases">
        <title>Whole genome sequencing of Microbacterium oryzae strain MB-10T.</title>
        <authorList>
            <person name="Das S.K."/>
        </authorList>
    </citation>
    <scope>NUCLEOTIDE SEQUENCE [LARGE SCALE GENOMIC DNA]</scope>
    <source>
        <strain evidence="5 6">MB-10</strain>
    </source>
</reference>
<evidence type="ECO:0000256" key="2">
    <source>
        <dbReference type="ARBA" id="ARBA00023027"/>
    </source>
</evidence>
<dbReference type="RefSeq" id="WP_156242585.1">
    <property type="nucleotide sequence ID" value="NZ_BAAAZL010000004.1"/>
</dbReference>
<dbReference type="Pfam" id="PF22725">
    <property type="entry name" value="GFO_IDH_MocA_C3"/>
    <property type="match status" value="1"/>
</dbReference>
<proteinExistence type="predicted"/>
<dbReference type="GO" id="GO:0000166">
    <property type="term" value="F:nucleotide binding"/>
    <property type="evidence" value="ECO:0007669"/>
    <property type="project" value="InterPro"/>
</dbReference>